<evidence type="ECO:0000256" key="1">
    <source>
        <dbReference type="SAM" id="MobiDB-lite"/>
    </source>
</evidence>
<reference evidence="2" key="1">
    <citation type="submission" date="2020-11" db="EMBL/GenBank/DDBJ databases">
        <title>Nocardioides cynanchi sp. nov., isolated from soil of rhizosphere of Cynanchum wilfordii.</title>
        <authorList>
            <person name="Lee J.-S."/>
            <person name="Suh M.K."/>
            <person name="Kim J.-S."/>
        </authorList>
    </citation>
    <scope>NUCLEOTIDE SEQUENCE</scope>
    <source>
        <strain evidence="2">KCTC 19276</strain>
    </source>
</reference>
<dbReference type="AlphaFoldDB" id="A0A930VNM8"/>
<keyword evidence="3" id="KW-1185">Reference proteome</keyword>
<name>A0A930VNM8_9ACTN</name>
<comment type="caution">
    <text evidence="2">The sequence shown here is derived from an EMBL/GenBank/DDBJ whole genome shotgun (WGS) entry which is preliminary data.</text>
</comment>
<evidence type="ECO:0000313" key="2">
    <source>
        <dbReference type="EMBL" id="MBF4769982.1"/>
    </source>
</evidence>
<protein>
    <submittedName>
        <fullName evidence="2">Tad domain-containing protein</fullName>
    </submittedName>
</protein>
<dbReference type="Proteomes" id="UP000660668">
    <property type="component" value="Unassembled WGS sequence"/>
</dbReference>
<gene>
    <name evidence="2" type="ORF">ISU10_19595</name>
</gene>
<feature type="compositionally biased region" description="Polar residues" evidence="1">
    <location>
        <begin position="195"/>
        <end position="218"/>
    </location>
</feature>
<dbReference type="RefSeq" id="WP_194698130.1">
    <property type="nucleotide sequence ID" value="NZ_JADKPO010000036.1"/>
</dbReference>
<proteinExistence type="predicted"/>
<dbReference type="EMBL" id="JADKPO010000036">
    <property type="protein sequence ID" value="MBF4769982.1"/>
    <property type="molecule type" value="Genomic_DNA"/>
</dbReference>
<accession>A0A930VNM8</accession>
<sequence>MFALIVTFVVFPLAALGVDLGNAYARITDTQTQADYGALAAARLQTESAKAGMTIPTAMVDAVRDAMNTNQPQDDKSKCWTTKTCITSAQLTDGNLTNGEVRFCAGATCGTGYATTTKGIQVLAPYNKVDYGFANMLGVGSGTVDADALVNVFTAGKRVMPMYAVTGCDYGLQTLADPAGGFATPAPPTTLAFPSDSNGSTLTYSQTSTPPSPQLKDSSGTVVTSLVLNSTNNTVTFSASKFRNVSKIGFFREDGSAPVEVTEFRVGTSPGPPYQTVPWDPNAAGTITVAVPNSVAAIGEVWWIRVYSSANPGANQWSDRTQALPIRVGNAVLQCASGSTAGNFGTLKFPRTDVATANQIPANIALGLQPPLSPVVHQTPATNGLCSDGVNGAKTAPSGGVTLVVGVNCVDTDTGLAANVATEGLVTGSTYGTGVLRTKNTRAGCDPTGGSSNRTLPITGNPSINDDVLTCYFTDGTTSIQTIAQAGYNGGPVLDPAILSSPRFFYVPVLKVQPGSGGSNRYSIIDFRPAFITDETASTASVKGAHTGTSDNGLTVQGNDIKQIKVVFFSLNALPSEGDIPLIDYLGVGSRVIRLID</sequence>
<feature type="region of interest" description="Disordered" evidence="1">
    <location>
        <begin position="194"/>
        <end position="218"/>
    </location>
</feature>
<evidence type="ECO:0000313" key="3">
    <source>
        <dbReference type="Proteomes" id="UP000660668"/>
    </source>
</evidence>
<organism evidence="2 3">
    <name type="scientific">Nocardioides agariphilus</name>
    <dbReference type="NCBI Taxonomy" id="433664"/>
    <lineage>
        <taxon>Bacteria</taxon>
        <taxon>Bacillati</taxon>
        <taxon>Actinomycetota</taxon>
        <taxon>Actinomycetes</taxon>
        <taxon>Propionibacteriales</taxon>
        <taxon>Nocardioidaceae</taxon>
        <taxon>Nocardioides</taxon>
    </lineage>
</organism>